<reference evidence="4" key="1">
    <citation type="submission" date="2020-04" db="EMBL/GenBank/DDBJ databases">
        <authorList>
            <person name="Chiriac C."/>
            <person name="Salcher M."/>
            <person name="Ghai R."/>
            <person name="Kavagutti S V."/>
        </authorList>
    </citation>
    <scope>NUCLEOTIDE SEQUENCE</scope>
</reference>
<gene>
    <name evidence="4" type="ORF">UFOVP686_19</name>
</gene>
<dbReference type="GO" id="GO:0098015">
    <property type="term" value="C:virus tail"/>
    <property type="evidence" value="ECO:0007669"/>
    <property type="project" value="UniProtKB-KW"/>
</dbReference>
<dbReference type="EMBL" id="LR796654">
    <property type="protein sequence ID" value="CAB4157448.1"/>
    <property type="molecule type" value="Genomic_DNA"/>
</dbReference>
<dbReference type="InterPro" id="IPR030392">
    <property type="entry name" value="S74_ICA"/>
</dbReference>
<dbReference type="Pfam" id="PF13884">
    <property type="entry name" value="Peptidase_S74"/>
    <property type="match status" value="1"/>
</dbReference>
<proteinExistence type="predicted"/>
<evidence type="ECO:0000313" key="4">
    <source>
        <dbReference type="EMBL" id="CAB4157448.1"/>
    </source>
</evidence>
<organism evidence="4">
    <name type="scientific">uncultured Caudovirales phage</name>
    <dbReference type="NCBI Taxonomy" id="2100421"/>
    <lineage>
        <taxon>Viruses</taxon>
        <taxon>Duplodnaviria</taxon>
        <taxon>Heunggongvirae</taxon>
        <taxon>Uroviricota</taxon>
        <taxon>Caudoviricetes</taxon>
        <taxon>Peduoviridae</taxon>
        <taxon>Maltschvirus</taxon>
        <taxon>Maltschvirus maltsch</taxon>
    </lineage>
</organism>
<comment type="subcellular location">
    <subcellularLocation>
        <location evidence="1">Virion</location>
    </subcellularLocation>
</comment>
<accession>A0A6J5NKN7</accession>
<evidence type="ECO:0000259" key="3">
    <source>
        <dbReference type="Pfam" id="PF13884"/>
    </source>
</evidence>
<protein>
    <submittedName>
        <fullName evidence="4">Intramolecular chaperone auto-processing domain containing protein</fullName>
    </submittedName>
</protein>
<evidence type="ECO:0000256" key="1">
    <source>
        <dbReference type="ARBA" id="ARBA00004328"/>
    </source>
</evidence>
<sequence>MKQEWSRRELYAHGEPFGDCATRRKLGGGYICGGGGKGSAPAAPDYTAAAEKQGQSSLEAIRAQTAANRPNQYTPWGSQTWTNNKTFDQTGYDKAMADYSASYKPATDGNWEYGGGGDSGATSIWRPGTEGSYGMAMPDRSKFEGQDNWTQTTTLNPEAQRALDSQIKMQADRSELAGSFIDRVRSDLSTPFNWGGMPEAGKSLNRTEFDRVGAAPRLQTELDTSANPAERMRIENALFDRMAPIHQRQQSALDAKLANQGITAGSEAYNREMQRIGDQQSRERFNALEMGGNEMQRLFNMQLAEGQFGNTAKQNQQGLDINTTGFNNQVSTNRFNQDQAISDYQNKLRQQAIAEENMKRLSSLNEMNALLTGQQVNMPSMPQFNGAAASQPTQYLPAAQLTGQANLDAFNAQNQSANSFTSGLFGLGGSLGSAAMFAFSDSRLKRIIKRVGETQGIPLYLFKYLGSDTEHIGPIAQEVQKIRPDLVKRHQNGYLMVNYTQLMEA</sequence>
<name>A0A6J5NKN7_9CAUD</name>
<keyword evidence="2" id="KW-1227">Viral tail protein</keyword>
<evidence type="ECO:0000256" key="2">
    <source>
        <dbReference type="ARBA" id="ARBA00022732"/>
    </source>
</evidence>
<keyword evidence="2" id="KW-0946">Virion</keyword>
<feature type="domain" description="Peptidase S74" evidence="3">
    <location>
        <begin position="440"/>
        <end position="488"/>
    </location>
</feature>